<keyword evidence="5" id="KW-0732">Signal</keyword>
<dbReference type="EMBL" id="JHEH01000039">
    <property type="protein sequence ID" value="KEP68248.1"/>
    <property type="molecule type" value="Genomic_DNA"/>
</dbReference>
<dbReference type="AlphaFoldDB" id="A0A074TGX2"/>
<evidence type="ECO:0000256" key="4">
    <source>
        <dbReference type="PROSITE-ProRule" id="PRU00473"/>
    </source>
</evidence>
<gene>
    <name evidence="7" type="ORF">DL1_12730</name>
</gene>
<feature type="domain" description="OmpA-like" evidence="6">
    <location>
        <begin position="61"/>
        <end position="177"/>
    </location>
</feature>
<organism evidence="7 8">
    <name type="scientific">Thioclava dalianensis</name>
    <dbReference type="NCBI Taxonomy" id="1185766"/>
    <lineage>
        <taxon>Bacteria</taxon>
        <taxon>Pseudomonadati</taxon>
        <taxon>Pseudomonadota</taxon>
        <taxon>Alphaproteobacteria</taxon>
        <taxon>Rhodobacterales</taxon>
        <taxon>Paracoccaceae</taxon>
        <taxon>Thioclava</taxon>
    </lineage>
</organism>
<name>A0A074TGX2_9RHOB</name>
<comment type="subcellular location">
    <subcellularLocation>
        <location evidence="1">Cell outer membrane</location>
    </subcellularLocation>
</comment>
<feature type="chain" id="PRO_5001699783" evidence="5">
    <location>
        <begin position="22"/>
        <end position="220"/>
    </location>
</feature>
<dbReference type="Gene3D" id="3.30.1330.60">
    <property type="entry name" value="OmpA-like domain"/>
    <property type="match status" value="1"/>
</dbReference>
<dbReference type="GO" id="GO:0009279">
    <property type="term" value="C:cell outer membrane"/>
    <property type="evidence" value="ECO:0007669"/>
    <property type="project" value="UniProtKB-SubCell"/>
</dbReference>
<sequence>MRKTALLLTVGLALAACSANNSFQNGEAGDGIGTKSTGFGTANAQNTAVMSGDQTYAINLTRKFASEVPNTVNFAFNSSALSPQARSALARQASWIRQFPQIRFRVYGYTDLVGSNAYNKALGMRRARAVVQFLETQGISRQRLEAVVSYGETRPLVYTPAPNEANRRAVTEVSGFISGGKPMPMDGKYAEVVYNEYINSAKPAQTIVIKGKDGGGGGGG</sequence>
<dbReference type="OrthoDB" id="9810367at2"/>
<dbReference type="CDD" id="cd07185">
    <property type="entry name" value="OmpA_C-like"/>
    <property type="match status" value="1"/>
</dbReference>
<dbReference type="RefSeq" id="WP_038069013.1">
    <property type="nucleotide sequence ID" value="NZ_FOVB01000001.1"/>
</dbReference>
<keyword evidence="3" id="KW-0998">Cell outer membrane</keyword>
<protein>
    <submittedName>
        <fullName evidence="7">Membrane protein</fullName>
    </submittedName>
</protein>
<evidence type="ECO:0000313" key="7">
    <source>
        <dbReference type="EMBL" id="KEP68248.1"/>
    </source>
</evidence>
<feature type="signal peptide" evidence="5">
    <location>
        <begin position="1"/>
        <end position="21"/>
    </location>
</feature>
<keyword evidence="2 4" id="KW-0472">Membrane</keyword>
<accession>A0A074TGX2</accession>
<evidence type="ECO:0000256" key="1">
    <source>
        <dbReference type="ARBA" id="ARBA00004442"/>
    </source>
</evidence>
<dbReference type="PRINTS" id="PR01021">
    <property type="entry name" value="OMPADOMAIN"/>
</dbReference>
<dbReference type="PANTHER" id="PTHR30329">
    <property type="entry name" value="STATOR ELEMENT OF FLAGELLAR MOTOR COMPLEX"/>
    <property type="match status" value="1"/>
</dbReference>
<dbReference type="eggNOG" id="COG2885">
    <property type="taxonomic scope" value="Bacteria"/>
</dbReference>
<dbReference type="InterPro" id="IPR050330">
    <property type="entry name" value="Bact_OuterMem_StrucFunc"/>
</dbReference>
<evidence type="ECO:0000313" key="8">
    <source>
        <dbReference type="Proteomes" id="UP000027725"/>
    </source>
</evidence>
<keyword evidence="8" id="KW-1185">Reference proteome</keyword>
<dbReference type="Proteomes" id="UP000027725">
    <property type="component" value="Unassembled WGS sequence"/>
</dbReference>
<evidence type="ECO:0000259" key="6">
    <source>
        <dbReference type="PROSITE" id="PS51123"/>
    </source>
</evidence>
<proteinExistence type="predicted"/>
<dbReference type="InterPro" id="IPR006664">
    <property type="entry name" value="OMP_bac"/>
</dbReference>
<dbReference type="SUPFAM" id="SSF103088">
    <property type="entry name" value="OmpA-like"/>
    <property type="match status" value="1"/>
</dbReference>
<evidence type="ECO:0000256" key="2">
    <source>
        <dbReference type="ARBA" id="ARBA00023136"/>
    </source>
</evidence>
<dbReference type="PANTHER" id="PTHR30329:SF21">
    <property type="entry name" value="LIPOPROTEIN YIAD-RELATED"/>
    <property type="match status" value="1"/>
</dbReference>
<dbReference type="InterPro" id="IPR006665">
    <property type="entry name" value="OmpA-like"/>
</dbReference>
<dbReference type="PROSITE" id="PS51257">
    <property type="entry name" value="PROKAR_LIPOPROTEIN"/>
    <property type="match status" value="1"/>
</dbReference>
<comment type="caution">
    <text evidence="7">The sequence shown here is derived from an EMBL/GenBank/DDBJ whole genome shotgun (WGS) entry which is preliminary data.</text>
</comment>
<evidence type="ECO:0000256" key="5">
    <source>
        <dbReference type="SAM" id="SignalP"/>
    </source>
</evidence>
<dbReference type="Pfam" id="PF00691">
    <property type="entry name" value="OmpA"/>
    <property type="match status" value="1"/>
</dbReference>
<dbReference type="STRING" id="1185766.SAMN05216224_101799"/>
<reference evidence="7 8" key="1">
    <citation type="submission" date="2014-03" db="EMBL/GenBank/DDBJ databases">
        <title>The draft genome sequence of Thioclava dalianensis DLFJ1-1.</title>
        <authorList>
            <person name="Lai Q."/>
            <person name="Shao Z."/>
        </authorList>
    </citation>
    <scope>NUCLEOTIDE SEQUENCE [LARGE SCALE GENOMIC DNA]</scope>
    <source>
        <strain evidence="7 8">DLFJ1-1</strain>
    </source>
</reference>
<evidence type="ECO:0000256" key="3">
    <source>
        <dbReference type="ARBA" id="ARBA00023237"/>
    </source>
</evidence>
<dbReference type="PROSITE" id="PS51123">
    <property type="entry name" value="OMPA_2"/>
    <property type="match status" value="1"/>
</dbReference>
<dbReference type="InterPro" id="IPR036737">
    <property type="entry name" value="OmpA-like_sf"/>
</dbReference>